<dbReference type="Pfam" id="PF02082">
    <property type="entry name" value="Rrf2"/>
    <property type="match status" value="1"/>
</dbReference>
<dbReference type="AlphaFoldDB" id="A0A0R2HZB6"/>
<sequence length="145" mass="16097">MAISTRYSDAIHIMAFIYIYQNTKLSSENIAKSVMTSPVVVRRIMSALQKAALIKTTHGSPNPVLAKDAANITLLDIYLAVENDKPLFTVDHKTNPQCIVGSQIQGILTQHYHEVQSAALGRLERITLQDIIDEIITNYKSGKDD</sequence>
<dbReference type="STRING" id="396268.IV45_GL000618"/>
<dbReference type="Proteomes" id="UP000050934">
    <property type="component" value="Unassembled WGS sequence"/>
</dbReference>
<dbReference type="EMBL" id="JQBW01000010">
    <property type="protein sequence ID" value="KRN58175.1"/>
    <property type="molecule type" value="Genomic_DNA"/>
</dbReference>
<dbReference type="GO" id="GO:0005829">
    <property type="term" value="C:cytosol"/>
    <property type="evidence" value="ECO:0007669"/>
    <property type="project" value="TreeGrafter"/>
</dbReference>
<dbReference type="InterPro" id="IPR036390">
    <property type="entry name" value="WH_DNA-bd_sf"/>
</dbReference>
<protein>
    <submittedName>
        <fullName evidence="1">Transcriptional regulator</fullName>
    </submittedName>
</protein>
<dbReference type="PROSITE" id="PS51197">
    <property type="entry name" value="HTH_RRF2_2"/>
    <property type="match status" value="1"/>
</dbReference>
<gene>
    <name evidence="1" type="ORF">IV45_GL000618</name>
</gene>
<organism evidence="1 2">
    <name type="scientific">Limosilactobacillus secaliphilus</name>
    <dbReference type="NCBI Taxonomy" id="396268"/>
    <lineage>
        <taxon>Bacteria</taxon>
        <taxon>Bacillati</taxon>
        <taxon>Bacillota</taxon>
        <taxon>Bacilli</taxon>
        <taxon>Lactobacillales</taxon>
        <taxon>Lactobacillaceae</taxon>
        <taxon>Limosilactobacillus</taxon>
    </lineage>
</organism>
<reference evidence="1 2" key="1">
    <citation type="journal article" date="2015" name="Genome Announc.">
        <title>Expanding the biotechnology potential of lactobacilli through comparative genomics of 213 strains and associated genera.</title>
        <authorList>
            <person name="Sun Z."/>
            <person name="Harris H.M."/>
            <person name="McCann A."/>
            <person name="Guo C."/>
            <person name="Argimon S."/>
            <person name="Zhang W."/>
            <person name="Yang X."/>
            <person name="Jeffery I.B."/>
            <person name="Cooney J.C."/>
            <person name="Kagawa T.F."/>
            <person name="Liu W."/>
            <person name="Song Y."/>
            <person name="Salvetti E."/>
            <person name="Wrobel A."/>
            <person name="Rasinkangas P."/>
            <person name="Parkhill J."/>
            <person name="Rea M.C."/>
            <person name="O'Sullivan O."/>
            <person name="Ritari J."/>
            <person name="Douillard F.P."/>
            <person name="Paul Ross R."/>
            <person name="Yang R."/>
            <person name="Briner A.E."/>
            <person name="Felis G.E."/>
            <person name="de Vos W.M."/>
            <person name="Barrangou R."/>
            <person name="Klaenhammer T.R."/>
            <person name="Caufield P.W."/>
            <person name="Cui Y."/>
            <person name="Zhang H."/>
            <person name="O'Toole P.W."/>
        </authorList>
    </citation>
    <scope>NUCLEOTIDE SEQUENCE [LARGE SCALE GENOMIC DNA]</scope>
    <source>
        <strain evidence="1 2">DSM 17896</strain>
    </source>
</reference>
<dbReference type="OrthoDB" id="213028at2"/>
<dbReference type="PANTHER" id="PTHR33221">
    <property type="entry name" value="WINGED HELIX-TURN-HELIX TRANSCRIPTIONAL REGULATOR, RRF2 FAMILY"/>
    <property type="match status" value="1"/>
</dbReference>
<dbReference type="SUPFAM" id="SSF46785">
    <property type="entry name" value="Winged helix' DNA-binding domain"/>
    <property type="match status" value="1"/>
</dbReference>
<comment type="caution">
    <text evidence="1">The sequence shown here is derived from an EMBL/GenBank/DDBJ whole genome shotgun (WGS) entry which is preliminary data.</text>
</comment>
<evidence type="ECO:0000313" key="1">
    <source>
        <dbReference type="EMBL" id="KRN58175.1"/>
    </source>
</evidence>
<evidence type="ECO:0000313" key="2">
    <source>
        <dbReference type="Proteomes" id="UP000050934"/>
    </source>
</evidence>
<dbReference type="RefSeq" id="WP_057741342.1">
    <property type="nucleotide sequence ID" value="NZ_JQBW01000010.1"/>
</dbReference>
<keyword evidence="2" id="KW-1185">Reference proteome</keyword>
<dbReference type="InterPro" id="IPR000944">
    <property type="entry name" value="Tscrpt_reg_Rrf2"/>
</dbReference>
<proteinExistence type="predicted"/>
<accession>A0A0R2HZB6</accession>
<dbReference type="Gene3D" id="1.10.10.10">
    <property type="entry name" value="Winged helix-like DNA-binding domain superfamily/Winged helix DNA-binding domain"/>
    <property type="match status" value="1"/>
</dbReference>
<dbReference type="PATRIC" id="fig|396268.3.peg.626"/>
<dbReference type="PANTHER" id="PTHR33221:SF15">
    <property type="entry name" value="HTH-TYPE TRANSCRIPTIONAL REGULATOR YWGB-RELATED"/>
    <property type="match status" value="1"/>
</dbReference>
<name>A0A0R2HZB6_9LACO</name>
<dbReference type="InterPro" id="IPR036388">
    <property type="entry name" value="WH-like_DNA-bd_sf"/>
</dbReference>
<dbReference type="GO" id="GO:0003700">
    <property type="term" value="F:DNA-binding transcription factor activity"/>
    <property type="evidence" value="ECO:0007669"/>
    <property type="project" value="TreeGrafter"/>
</dbReference>